<gene>
    <name evidence="1" type="ORF">Q5Y72_08965</name>
</gene>
<dbReference type="Gene3D" id="3.30.530.20">
    <property type="match status" value="1"/>
</dbReference>
<comment type="caution">
    <text evidence="1">The sequence shown here is derived from an EMBL/GenBank/DDBJ whole genome shotgun (WGS) entry which is preliminary data.</text>
</comment>
<organism evidence="1 2">
    <name type="scientific">Paracoccus spongiarum</name>
    <dbReference type="NCBI Taxonomy" id="3064387"/>
    <lineage>
        <taxon>Bacteria</taxon>
        <taxon>Pseudomonadati</taxon>
        <taxon>Pseudomonadota</taxon>
        <taxon>Alphaproteobacteria</taxon>
        <taxon>Rhodobacterales</taxon>
        <taxon>Paracoccaceae</taxon>
        <taxon>Paracoccus</taxon>
    </lineage>
</organism>
<keyword evidence="2" id="KW-1185">Reference proteome</keyword>
<sequence>MKFSTRFDVDSTADDLFAAISDFNRLERVLRRRGTSVSRVAPDAGPVGWLIGFDWRGRPRKLRLEVTRSDPPEHLTMAGTSEALDVAIEASVVALSPSRSRLIFETTLRPRNMRARLMLQTAKLAKPQLDRKYDRRIAEFLDHMRARA</sequence>
<evidence type="ECO:0000313" key="2">
    <source>
        <dbReference type="Proteomes" id="UP001224997"/>
    </source>
</evidence>
<dbReference type="InterPro" id="IPR023393">
    <property type="entry name" value="START-like_dom_sf"/>
</dbReference>
<dbReference type="SUPFAM" id="SSF55961">
    <property type="entry name" value="Bet v1-like"/>
    <property type="match status" value="1"/>
</dbReference>
<name>A0ABT9JBN6_9RHOB</name>
<dbReference type="Proteomes" id="UP001224997">
    <property type="component" value="Unassembled WGS sequence"/>
</dbReference>
<dbReference type="RefSeq" id="WP_305963073.1">
    <property type="nucleotide sequence ID" value="NZ_JAVAMQ010000006.1"/>
</dbReference>
<evidence type="ECO:0000313" key="1">
    <source>
        <dbReference type="EMBL" id="MDP5307225.1"/>
    </source>
</evidence>
<proteinExistence type="predicted"/>
<dbReference type="CDD" id="cd07812">
    <property type="entry name" value="SRPBCC"/>
    <property type="match status" value="1"/>
</dbReference>
<accession>A0ABT9JBN6</accession>
<reference evidence="1 2" key="1">
    <citation type="submission" date="2023-08" db="EMBL/GenBank/DDBJ databases">
        <authorList>
            <person name="Park J.-S."/>
        </authorList>
    </citation>
    <scope>NUCLEOTIDE SEQUENCE [LARGE SCALE GENOMIC DNA]</scope>
    <source>
        <strain evidence="1 2">2205BS29-5</strain>
    </source>
</reference>
<dbReference type="EMBL" id="JAVAMQ010000006">
    <property type="protein sequence ID" value="MDP5307225.1"/>
    <property type="molecule type" value="Genomic_DNA"/>
</dbReference>
<protein>
    <submittedName>
        <fullName evidence="1">SRPBCC family protein</fullName>
    </submittedName>
</protein>